<feature type="compositionally biased region" description="Polar residues" evidence="1">
    <location>
        <begin position="1"/>
        <end position="10"/>
    </location>
</feature>
<dbReference type="Proteomes" id="UP000762676">
    <property type="component" value="Unassembled WGS sequence"/>
</dbReference>
<reference evidence="2 3" key="1">
    <citation type="journal article" date="2021" name="Elife">
        <title>Chloroplast acquisition without the gene transfer in kleptoplastic sea slugs, Plakobranchus ocellatus.</title>
        <authorList>
            <person name="Maeda T."/>
            <person name="Takahashi S."/>
            <person name="Yoshida T."/>
            <person name="Shimamura S."/>
            <person name="Takaki Y."/>
            <person name="Nagai Y."/>
            <person name="Toyoda A."/>
            <person name="Suzuki Y."/>
            <person name="Arimoto A."/>
            <person name="Ishii H."/>
            <person name="Satoh N."/>
            <person name="Nishiyama T."/>
            <person name="Hasebe M."/>
            <person name="Maruyama T."/>
            <person name="Minagawa J."/>
            <person name="Obokata J."/>
            <person name="Shigenobu S."/>
        </authorList>
    </citation>
    <scope>NUCLEOTIDE SEQUENCE [LARGE SCALE GENOMIC DNA]</scope>
</reference>
<organism evidence="2 3">
    <name type="scientific">Elysia marginata</name>
    <dbReference type="NCBI Taxonomy" id="1093978"/>
    <lineage>
        <taxon>Eukaryota</taxon>
        <taxon>Metazoa</taxon>
        <taxon>Spiralia</taxon>
        <taxon>Lophotrochozoa</taxon>
        <taxon>Mollusca</taxon>
        <taxon>Gastropoda</taxon>
        <taxon>Heterobranchia</taxon>
        <taxon>Euthyneura</taxon>
        <taxon>Panpulmonata</taxon>
        <taxon>Sacoglossa</taxon>
        <taxon>Placobranchoidea</taxon>
        <taxon>Plakobranchidae</taxon>
        <taxon>Elysia</taxon>
    </lineage>
</organism>
<feature type="region of interest" description="Disordered" evidence="1">
    <location>
        <begin position="1"/>
        <end position="72"/>
    </location>
</feature>
<accession>A0AAV4J7T8</accession>
<gene>
    <name evidence="2" type="ORF">ElyMa_006824700</name>
</gene>
<evidence type="ECO:0000256" key="1">
    <source>
        <dbReference type="SAM" id="MobiDB-lite"/>
    </source>
</evidence>
<proteinExistence type="predicted"/>
<dbReference type="AlphaFoldDB" id="A0AAV4J7T8"/>
<feature type="compositionally biased region" description="Acidic residues" evidence="1">
    <location>
        <begin position="42"/>
        <end position="55"/>
    </location>
</feature>
<evidence type="ECO:0000313" key="3">
    <source>
        <dbReference type="Proteomes" id="UP000762676"/>
    </source>
</evidence>
<keyword evidence="3" id="KW-1185">Reference proteome</keyword>
<name>A0AAV4J7T8_9GAST</name>
<dbReference type="EMBL" id="BMAT01013659">
    <property type="protein sequence ID" value="GFS17557.1"/>
    <property type="molecule type" value="Genomic_DNA"/>
</dbReference>
<sequence length="124" mass="13266">MLITKLQTKQRAGGGRTIERGQRKTTTTTTTTKKKKKREGGGGEEEEGGGEEGGGEEGGRGEEEGGGGGEEEKLRVIERLLRLLDQTDCVSGVLVLSTRRRIRQAIEVILFLGSDLPVSGPLVC</sequence>
<comment type="caution">
    <text evidence="2">The sequence shown here is derived from an EMBL/GenBank/DDBJ whole genome shotgun (WGS) entry which is preliminary data.</text>
</comment>
<protein>
    <submittedName>
        <fullName evidence="2">Uncharacterized protein</fullName>
    </submittedName>
</protein>
<evidence type="ECO:0000313" key="2">
    <source>
        <dbReference type="EMBL" id="GFS17557.1"/>
    </source>
</evidence>